<dbReference type="RefSeq" id="WP_015159126.1">
    <property type="nucleotide sequence ID" value="NC_019697.1"/>
</dbReference>
<evidence type="ECO:0000313" key="4">
    <source>
        <dbReference type="EMBL" id="AFY92956.1"/>
    </source>
</evidence>
<feature type="domain" description="Piwi" evidence="3">
    <location>
        <begin position="448"/>
        <end position="733"/>
    </location>
</feature>
<dbReference type="STRING" id="1173020.Cha6605_1842"/>
<evidence type="ECO:0000313" key="5">
    <source>
        <dbReference type="Proteomes" id="UP000010366"/>
    </source>
</evidence>
<evidence type="ECO:0000256" key="2">
    <source>
        <dbReference type="ARBA" id="ARBA00035032"/>
    </source>
</evidence>
<sequence>MTASTEQTTNTQYFIAEVSEIEYSASLNFASYCLPPNLDLQVARKLSYRLSRYFPKVVVIWHEKIFHALTGSEGKIPSLDEWNCALKSIQQDLSIESLGKLSPVKQIKLTPIVIALLTREILSVERPFSTKEEYKDKNAKVIRQAEVSHEIIQIENRELPALTITNRSPIISREDLADFIKNHPYRQDLHKLLINLEVQTLDNNSTATIVEIVGTISEHRDDLIAKATGAISKEKLRIAPNEQPVVAVQFGNRGNKFCYALAALRPHVTAKTADQLELDWDKLIAATKIGYPERQKLLNTYKAEANQSLKPYGIQIKKSIVGSNREDDSLFWQLAEPLEQTKLLFGQGQIYRHNDIINGLMKGGIYRRSKEFSSEIPIRIAEVDLITSNVSSDRFMSEVEKYLDKFWCKYLRLNPNESKMNIENLDNPSGRAELDEKLEELLMITPDLVFIFLPQSDRNRDDDDGGSLYHRIYGKLLKRGIATQFVYEEKLRKVEPRFMLNQVIPGVLGKLGHIPFILAEPLTIADVFVGLDVGRRNKRKLSGTRSACAGVCFYGKQGEFLRAKSEDAMIEGEEIPCHFLESLLPAGELRGKTVAIFRDGRFCGNEAQCLADWAAAIKAKFILIECCKSGCPRLYNISSRAPYPIQAPDRGIALKLSDREAILVATKVAPRIGVPKPMRVNIRPEGHQVSIDDVLETYLKLTLLHYGSLNPPKLPAMLAGAHRLADLKLRGVCLPEMRRQHWL</sequence>
<name>K9UEV4_CHAP6</name>
<protein>
    <recommendedName>
        <fullName evidence="2">Protein argonaute</fullName>
    </recommendedName>
</protein>
<dbReference type="Pfam" id="PF02171">
    <property type="entry name" value="Piwi"/>
    <property type="match status" value="1"/>
</dbReference>
<dbReference type="PATRIC" id="fig|1173020.3.peg.2093"/>
<comment type="similarity">
    <text evidence="1">Belongs to the argonaute family. Long pAgo subfamily.</text>
</comment>
<dbReference type="OrthoDB" id="436401at2"/>
<dbReference type="Gene3D" id="3.40.50.2300">
    <property type="match status" value="1"/>
</dbReference>
<dbReference type="eggNOG" id="COG1431">
    <property type="taxonomic scope" value="Bacteria"/>
</dbReference>
<organism evidence="4 5">
    <name type="scientific">Chamaesiphon minutus (strain ATCC 27169 / PCC 6605)</name>
    <dbReference type="NCBI Taxonomy" id="1173020"/>
    <lineage>
        <taxon>Bacteria</taxon>
        <taxon>Bacillati</taxon>
        <taxon>Cyanobacteriota</taxon>
        <taxon>Cyanophyceae</taxon>
        <taxon>Gomontiellales</taxon>
        <taxon>Chamaesiphonaceae</taxon>
        <taxon>Chamaesiphon</taxon>
    </lineage>
</organism>
<dbReference type="InterPro" id="IPR012337">
    <property type="entry name" value="RNaseH-like_sf"/>
</dbReference>
<dbReference type="SUPFAM" id="SSF53098">
    <property type="entry name" value="Ribonuclease H-like"/>
    <property type="match status" value="1"/>
</dbReference>
<dbReference type="GO" id="GO:0003676">
    <property type="term" value="F:nucleic acid binding"/>
    <property type="evidence" value="ECO:0007669"/>
    <property type="project" value="InterPro"/>
</dbReference>
<dbReference type="InterPro" id="IPR003165">
    <property type="entry name" value="Piwi"/>
</dbReference>
<dbReference type="Gene3D" id="3.30.420.10">
    <property type="entry name" value="Ribonuclease H-like superfamily/Ribonuclease H"/>
    <property type="match status" value="1"/>
</dbReference>
<proteinExistence type="inferred from homology"/>
<dbReference type="AlphaFoldDB" id="K9UEV4"/>
<dbReference type="SMR" id="K9UEV4"/>
<dbReference type="InterPro" id="IPR036397">
    <property type="entry name" value="RNaseH_sf"/>
</dbReference>
<keyword evidence="5" id="KW-1185">Reference proteome</keyword>
<dbReference type="SMART" id="SM00950">
    <property type="entry name" value="Piwi"/>
    <property type="match status" value="1"/>
</dbReference>
<evidence type="ECO:0000259" key="3">
    <source>
        <dbReference type="SMART" id="SM00950"/>
    </source>
</evidence>
<dbReference type="Proteomes" id="UP000010366">
    <property type="component" value="Chromosome"/>
</dbReference>
<dbReference type="HOGENOM" id="CLU_372063_0_0_3"/>
<evidence type="ECO:0000256" key="1">
    <source>
        <dbReference type="ARBA" id="ARBA00035012"/>
    </source>
</evidence>
<reference evidence="4 5" key="1">
    <citation type="submission" date="2012-05" db="EMBL/GenBank/DDBJ databases">
        <title>Finished chromosome of genome of Chamaesiphon sp. PCC 6605.</title>
        <authorList>
            <consortium name="US DOE Joint Genome Institute"/>
            <person name="Gugger M."/>
            <person name="Coursin T."/>
            <person name="Rippka R."/>
            <person name="Tandeau De Marsac N."/>
            <person name="Huntemann M."/>
            <person name="Wei C.-L."/>
            <person name="Han J."/>
            <person name="Detter J.C."/>
            <person name="Han C."/>
            <person name="Tapia R."/>
            <person name="Chen A."/>
            <person name="Kyrpides N."/>
            <person name="Mavromatis K."/>
            <person name="Markowitz V."/>
            <person name="Szeto E."/>
            <person name="Ivanova N."/>
            <person name="Pagani I."/>
            <person name="Pati A."/>
            <person name="Goodwin L."/>
            <person name="Nordberg H.P."/>
            <person name="Cantor M.N."/>
            <person name="Hua S.X."/>
            <person name="Woyke T."/>
            <person name="Kerfeld C.A."/>
        </authorList>
    </citation>
    <scope>NUCLEOTIDE SEQUENCE [LARGE SCALE GENOMIC DNA]</scope>
    <source>
        <strain evidence="5">ATCC 27169 / PCC 6605</strain>
    </source>
</reference>
<accession>K9UEV4</accession>
<gene>
    <name evidence="4" type="ORF">Cha6605_1842</name>
</gene>
<dbReference type="KEGG" id="cmp:Cha6605_1842"/>
<dbReference type="EMBL" id="CP003600">
    <property type="protein sequence ID" value="AFY92956.1"/>
    <property type="molecule type" value="Genomic_DNA"/>
</dbReference>